<feature type="region of interest" description="Disordered" evidence="1">
    <location>
        <begin position="307"/>
        <end position="413"/>
    </location>
</feature>
<evidence type="ECO:0000313" key="5">
    <source>
        <dbReference type="Proteomes" id="UP000828390"/>
    </source>
</evidence>
<reference evidence="4" key="2">
    <citation type="submission" date="2020-11" db="EMBL/GenBank/DDBJ databases">
        <authorList>
            <person name="McCartney M.A."/>
            <person name="Auch B."/>
            <person name="Kono T."/>
            <person name="Mallez S."/>
            <person name="Becker A."/>
            <person name="Gohl D.M."/>
            <person name="Silverstein K.A.T."/>
            <person name="Koren S."/>
            <person name="Bechman K.B."/>
            <person name="Herman A."/>
            <person name="Abrahante J.E."/>
            <person name="Garbe J."/>
        </authorList>
    </citation>
    <scope>NUCLEOTIDE SEQUENCE</scope>
    <source>
        <strain evidence="4">Duluth1</strain>
        <tissue evidence="4">Whole animal</tissue>
    </source>
</reference>
<dbReference type="InterPro" id="IPR000608">
    <property type="entry name" value="UBC"/>
</dbReference>
<evidence type="ECO:0000313" key="4">
    <source>
        <dbReference type="EMBL" id="KAH3735459.1"/>
    </source>
</evidence>
<dbReference type="SMART" id="SM00212">
    <property type="entry name" value="UBCc"/>
    <property type="match status" value="1"/>
</dbReference>
<comment type="caution">
    <text evidence="4">The sequence shown here is derived from an EMBL/GenBank/DDBJ whole genome shotgun (WGS) entry which is preliminary data.</text>
</comment>
<dbReference type="OrthoDB" id="1158011at2759"/>
<evidence type="ECO:0000256" key="1">
    <source>
        <dbReference type="SAM" id="MobiDB-lite"/>
    </source>
</evidence>
<dbReference type="SUPFAM" id="SSF54495">
    <property type="entry name" value="UBC-like"/>
    <property type="match status" value="1"/>
</dbReference>
<organism evidence="4 5">
    <name type="scientific">Dreissena polymorpha</name>
    <name type="common">Zebra mussel</name>
    <name type="synonym">Mytilus polymorpha</name>
    <dbReference type="NCBI Taxonomy" id="45954"/>
    <lineage>
        <taxon>Eukaryota</taxon>
        <taxon>Metazoa</taxon>
        <taxon>Spiralia</taxon>
        <taxon>Lophotrochozoa</taxon>
        <taxon>Mollusca</taxon>
        <taxon>Bivalvia</taxon>
        <taxon>Autobranchia</taxon>
        <taxon>Heteroconchia</taxon>
        <taxon>Euheterodonta</taxon>
        <taxon>Imparidentia</taxon>
        <taxon>Neoheterodontei</taxon>
        <taxon>Myida</taxon>
        <taxon>Dreissenoidea</taxon>
        <taxon>Dreissenidae</taxon>
        <taxon>Dreissena</taxon>
    </lineage>
</organism>
<feature type="transmembrane region" description="Helical" evidence="2">
    <location>
        <begin position="419"/>
        <end position="437"/>
    </location>
</feature>
<accession>A0A9D4HWI9</accession>
<reference evidence="4" key="1">
    <citation type="journal article" date="2019" name="bioRxiv">
        <title>The Genome of the Zebra Mussel, Dreissena polymorpha: A Resource for Invasive Species Research.</title>
        <authorList>
            <person name="McCartney M.A."/>
            <person name="Auch B."/>
            <person name="Kono T."/>
            <person name="Mallez S."/>
            <person name="Zhang Y."/>
            <person name="Obille A."/>
            <person name="Becker A."/>
            <person name="Abrahante J.E."/>
            <person name="Garbe J."/>
            <person name="Badalamenti J.P."/>
            <person name="Herman A."/>
            <person name="Mangelson H."/>
            <person name="Liachko I."/>
            <person name="Sullivan S."/>
            <person name="Sone E.D."/>
            <person name="Koren S."/>
            <person name="Silverstein K.A.T."/>
            <person name="Beckman K.B."/>
            <person name="Gohl D.M."/>
        </authorList>
    </citation>
    <scope>NUCLEOTIDE SEQUENCE</scope>
    <source>
        <strain evidence="4">Duluth1</strain>
        <tissue evidence="4">Whole animal</tissue>
    </source>
</reference>
<feature type="compositionally biased region" description="Polar residues" evidence="1">
    <location>
        <begin position="323"/>
        <end position="348"/>
    </location>
</feature>
<dbReference type="AlphaFoldDB" id="A0A9D4HWI9"/>
<keyword evidence="5" id="KW-1185">Reference proteome</keyword>
<dbReference type="EMBL" id="JAIWYP010000011">
    <property type="protein sequence ID" value="KAH3735459.1"/>
    <property type="molecule type" value="Genomic_DNA"/>
</dbReference>
<feature type="compositionally biased region" description="Low complexity" evidence="1">
    <location>
        <begin position="349"/>
        <end position="375"/>
    </location>
</feature>
<dbReference type="InterPro" id="IPR016135">
    <property type="entry name" value="UBQ-conjugating_enzyme/RWD"/>
</dbReference>
<gene>
    <name evidence="4" type="ORF">DPMN_041990</name>
</gene>
<dbReference type="InterPro" id="IPR050113">
    <property type="entry name" value="Ub_conjugating_enzyme"/>
</dbReference>
<sequence length="449" mass="49801">MQGLYSMRSPAVKRLMKEAHELREPTEQFACSPLEDNLFEWHFTIRGPADSEFEGGLYHGRIILPPEYPMKPPSIIIMTPNGRFEINKKICLSISGHHPESWQPSWSLRTAMLAIIGFMPTHGAGALGSLDYSPDERKALAKRSQDYKCPTCGCINNILKPVTEESKKTTQEARELAAQIDFKDEKEKNAALQSSRAQCNATDNSTADNTDMNAASASYNDAAQAQQLPPQFPPPFGQFPFGMPFPPPPFMFQQMMAQNLPGSTNLSQVPRFPLPFASPFFPPVQPSMMAPGTFSYPMMPGMQVPPWQHGVPSPPPSGEQLGEVTSQRNTREVNTVTPTEEQSTAGQISSAENNESNTTETQNSTQSAQETNSNSPRSAHQSGLRHRNTARQRSADHTSAEIQAGPRRRTYTSSRSGDVALLTFCLFVIAVIFLLLLRRLQMMNIITIW</sequence>
<dbReference type="FunFam" id="3.10.110.10:FF:000086">
    <property type="entry name" value="Ubiquitin-conjugating enzyme E2 J1"/>
    <property type="match status" value="1"/>
</dbReference>
<feature type="region of interest" description="Disordered" evidence="1">
    <location>
        <begin position="193"/>
        <end position="212"/>
    </location>
</feature>
<keyword evidence="2" id="KW-0472">Membrane</keyword>
<dbReference type="PROSITE" id="PS50127">
    <property type="entry name" value="UBC_2"/>
    <property type="match status" value="1"/>
</dbReference>
<keyword evidence="2" id="KW-0812">Transmembrane</keyword>
<dbReference type="Pfam" id="PF00179">
    <property type="entry name" value="UQ_con"/>
    <property type="match status" value="1"/>
</dbReference>
<name>A0A9D4HWI9_DREPO</name>
<keyword evidence="2" id="KW-1133">Transmembrane helix</keyword>
<proteinExistence type="predicted"/>
<dbReference type="Proteomes" id="UP000828390">
    <property type="component" value="Unassembled WGS sequence"/>
</dbReference>
<protein>
    <recommendedName>
        <fullName evidence="3">UBC core domain-containing protein</fullName>
    </recommendedName>
</protein>
<evidence type="ECO:0000259" key="3">
    <source>
        <dbReference type="PROSITE" id="PS50127"/>
    </source>
</evidence>
<dbReference type="CDD" id="cd23799">
    <property type="entry name" value="UBCc_UBE2J"/>
    <property type="match status" value="1"/>
</dbReference>
<feature type="domain" description="UBC core" evidence="3">
    <location>
        <begin position="10"/>
        <end position="160"/>
    </location>
</feature>
<dbReference type="Gene3D" id="3.10.110.10">
    <property type="entry name" value="Ubiquitin Conjugating Enzyme"/>
    <property type="match status" value="1"/>
</dbReference>
<dbReference type="PANTHER" id="PTHR24067">
    <property type="entry name" value="UBIQUITIN-CONJUGATING ENZYME E2"/>
    <property type="match status" value="1"/>
</dbReference>
<evidence type="ECO:0000256" key="2">
    <source>
        <dbReference type="SAM" id="Phobius"/>
    </source>
</evidence>